<evidence type="ECO:0000313" key="2">
    <source>
        <dbReference type="EMBL" id="GJN18453.1"/>
    </source>
</evidence>
<name>A0AAV5E6U8_ELECO</name>
<comment type="caution">
    <text evidence="2">The sequence shown here is derived from an EMBL/GenBank/DDBJ whole genome shotgun (WGS) entry which is preliminary data.</text>
</comment>
<dbReference type="SUPFAM" id="SSF81383">
    <property type="entry name" value="F-box domain"/>
    <property type="match status" value="1"/>
</dbReference>
<evidence type="ECO:0000259" key="1">
    <source>
        <dbReference type="SMART" id="SM00256"/>
    </source>
</evidence>
<dbReference type="AlphaFoldDB" id="A0AAV5E6U8"/>
<dbReference type="SMART" id="SM00256">
    <property type="entry name" value="FBOX"/>
    <property type="match status" value="1"/>
</dbReference>
<reference evidence="2" key="1">
    <citation type="journal article" date="2018" name="DNA Res.">
        <title>Multiple hybrid de novo genome assembly of finger millet, an orphan allotetraploid crop.</title>
        <authorList>
            <person name="Hatakeyama M."/>
            <person name="Aluri S."/>
            <person name="Balachadran M.T."/>
            <person name="Sivarajan S.R."/>
            <person name="Patrignani A."/>
            <person name="Gruter S."/>
            <person name="Poveda L."/>
            <person name="Shimizu-Inatsugi R."/>
            <person name="Baeten J."/>
            <person name="Francoijs K.J."/>
            <person name="Nataraja K.N."/>
            <person name="Reddy Y.A.N."/>
            <person name="Phadnis S."/>
            <person name="Ravikumar R.L."/>
            <person name="Schlapbach R."/>
            <person name="Sreeman S.M."/>
            <person name="Shimizu K.K."/>
        </authorList>
    </citation>
    <scope>NUCLEOTIDE SEQUENCE</scope>
</reference>
<sequence>MEDNNPPTQSPPRKHRKASIPTTIYSLSEDLILTIFLYLPSLATLIRAALTCREWRHAVASSPSFRRLFCELHPAPLLGLFFNAPTVVENPDFPAFPNFVPVRHRDRDLAAVLRGSDFFLTSIQEHPDKFHCWGITDCRRGYILLHNGDMEASRPMALLNPLVRRGERFFDDGHENAYEGYVGCPMERDTCLLFSDDNPMVYKVVRLIYDASRVRATVYSSHNNKWSIGPWVDVSMQPQSSRMWILNSNMQVNGFLYWVSRNFKYLVTLDTATMKFSVEELPEFLKNQHCSFKVGEMSRDTPCIFYATGFKVGILLRKIDNDGVERWLRVWRKCLKTQLFEVFRVVLLNYNELQVVAVEGGFVYLALSKKFHEVQIPSWFFTLCLKTGKMEKLFQRSYDSVVYPYVLAWPPSLVGNFGRFARGDDA</sequence>
<evidence type="ECO:0000313" key="3">
    <source>
        <dbReference type="Proteomes" id="UP001054889"/>
    </source>
</evidence>
<dbReference type="PANTHER" id="PTHR33207">
    <property type="entry name" value="F-BOX DOMAIN CONTAINING PROTEIN-RELATED"/>
    <property type="match status" value="1"/>
</dbReference>
<feature type="domain" description="F-box" evidence="1">
    <location>
        <begin position="27"/>
        <end position="68"/>
    </location>
</feature>
<dbReference type="InterPro" id="IPR001810">
    <property type="entry name" value="F-box_dom"/>
</dbReference>
<dbReference type="Proteomes" id="UP001054889">
    <property type="component" value="Unassembled WGS sequence"/>
</dbReference>
<dbReference type="InterPro" id="IPR036047">
    <property type="entry name" value="F-box-like_dom_sf"/>
</dbReference>
<organism evidence="2 3">
    <name type="scientific">Eleusine coracana subsp. coracana</name>
    <dbReference type="NCBI Taxonomy" id="191504"/>
    <lineage>
        <taxon>Eukaryota</taxon>
        <taxon>Viridiplantae</taxon>
        <taxon>Streptophyta</taxon>
        <taxon>Embryophyta</taxon>
        <taxon>Tracheophyta</taxon>
        <taxon>Spermatophyta</taxon>
        <taxon>Magnoliopsida</taxon>
        <taxon>Liliopsida</taxon>
        <taxon>Poales</taxon>
        <taxon>Poaceae</taxon>
        <taxon>PACMAD clade</taxon>
        <taxon>Chloridoideae</taxon>
        <taxon>Cynodonteae</taxon>
        <taxon>Eleusininae</taxon>
        <taxon>Eleusine</taxon>
    </lineage>
</organism>
<dbReference type="Pfam" id="PF23635">
    <property type="entry name" value="Beta-prop_AT5G49610-like"/>
    <property type="match status" value="1"/>
</dbReference>
<gene>
    <name evidence="2" type="primary">gb05617</name>
    <name evidence="2" type="ORF">PR202_gb05617</name>
</gene>
<reference evidence="2" key="2">
    <citation type="submission" date="2021-12" db="EMBL/GenBank/DDBJ databases">
        <title>Resequencing data analysis of finger millet.</title>
        <authorList>
            <person name="Hatakeyama M."/>
            <person name="Aluri S."/>
            <person name="Balachadran M.T."/>
            <person name="Sivarajan S.R."/>
            <person name="Poveda L."/>
            <person name="Shimizu-Inatsugi R."/>
            <person name="Schlapbach R."/>
            <person name="Sreeman S.M."/>
            <person name="Shimizu K.K."/>
        </authorList>
    </citation>
    <scope>NUCLEOTIDE SEQUENCE</scope>
</reference>
<dbReference type="EMBL" id="BQKI01000073">
    <property type="protein sequence ID" value="GJN18453.1"/>
    <property type="molecule type" value="Genomic_DNA"/>
</dbReference>
<accession>A0AAV5E6U8</accession>
<protein>
    <recommendedName>
        <fullName evidence="1">F-box domain-containing protein</fullName>
    </recommendedName>
</protein>
<dbReference type="Pfam" id="PF12937">
    <property type="entry name" value="F-box-like"/>
    <property type="match status" value="1"/>
</dbReference>
<dbReference type="CDD" id="cd09917">
    <property type="entry name" value="F-box_SF"/>
    <property type="match status" value="1"/>
</dbReference>
<dbReference type="Gene3D" id="1.20.1280.50">
    <property type="match status" value="1"/>
</dbReference>
<dbReference type="InterPro" id="IPR056594">
    <property type="entry name" value="AT5G49610-like_b-prop"/>
</dbReference>
<keyword evidence="3" id="KW-1185">Reference proteome</keyword>
<proteinExistence type="predicted"/>